<gene>
    <name evidence="3" type="ORF">AZF04_09595</name>
</gene>
<reference evidence="3" key="1">
    <citation type="submission" date="2016-02" db="EMBL/GenBank/DDBJ databases">
        <title>Genome sequence of Bacillus trypoxylicola KCTC 13244(T).</title>
        <authorList>
            <person name="Jeong H."/>
            <person name="Park S.-H."/>
            <person name="Choi S.-K."/>
        </authorList>
    </citation>
    <scope>NUCLEOTIDE SEQUENCE [LARGE SCALE GENOMIC DNA]</scope>
    <source>
        <strain evidence="3">KCTC 13244</strain>
    </source>
</reference>
<proteinExistence type="inferred from homology"/>
<protein>
    <recommendedName>
        <fullName evidence="2">DnaB/C C-terminal domain-containing protein</fullName>
    </recommendedName>
</protein>
<dbReference type="InterPro" id="IPR036388">
    <property type="entry name" value="WH-like_DNA-bd_sf"/>
</dbReference>
<dbReference type="EMBL" id="LTAO01000034">
    <property type="protein sequence ID" value="KYG28147.1"/>
    <property type="molecule type" value="Genomic_DNA"/>
</dbReference>
<dbReference type="AlphaFoldDB" id="A0A162D580"/>
<evidence type="ECO:0000313" key="4">
    <source>
        <dbReference type="Proteomes" id="UP000075806"/>
    </source>
</evidence>
<name>A0A162D580_9BACI</name>
<dbReference type="InterPro" id="IPR006343">
    <property type="entry name" value="DnaB/C_C"/>
</dbReference>
<comment type="caution">
    <text evidence="3">The sequence shown here is derived from an EMBL/GenBank/DDBJ whole genome shotgun (WGS) entry which is preliminary data.</text>
</comment>
<comment type="similarity">
    <text evidence="1">Belongs to the DnaB/DnaD family.</text>
</comment>
<dbReference type="STRING" id="519424.AZF04_09595"/>
<dbReference type="RefSeq" id="WP_061949570.1">
    <property type="nucleotide sequence ID" value="NZ_LTAO01000034.1"/>
</dbReference>
<accession>A0A162D580</accession>
<sequence length="223" mass="25555">MNRDFKGIWIPRDIWLSNDLSTQEKVFMAEIDSLDNGPGCFASNKHFSEFFNLSKGRCSQIIATLEEKGFIKVKMQYSSDGKTVEKRFIKVVSKLTTPSKYSKGGYLENDEDRNTLLDLKEKEEETVNPFTFYQQNIGMLSPYETQTLTNYLDVDGVKEEVLILAIQQAVLNGKKNMRYIAAILNDWIKSNVTTVEQAQAKINEFSNKRKAPAKPKQRKVADF</sequence>
<dbReference type="PANTHER" id="PTHR37293">
    <property type="entry name" value="PHAGE REPLICATION PROTEIN-RELATED"/>
    <property type="match status" value="1"/>
</dbReference>
<dbReference type="InterPro" id="IPR034829">
    <property type="entry name" value="DnaD-like_sf"/>
</dbReference>
<evidence type="ECO:0000259" key="2">
    <source>
        <dbReference type="Pfam" id="PF07261"/>
    </source>
</evidence>
<dbReference type="Gene3D" id="1.10.10.10">
    <property type="entry name" value="Winged helix-like DNA-binding domain superfamily/Winged helix DNA-binding domain"/>
    <property type="match status" value="1"/>
</dbReference>
<dbReference type="Proteomes" id="UP000075806">
    <property type="component" value="Unassembled WGS sequence"/>
</dbReference>
<feature type="domain" description="DnaB/C C-terminal" evidence="2">
    <location>
        <begin position="130"/>
        <end position="201"/>
    </location>
</feature>
<organism evidence="3 4">
    <name type="scientific">Alkalihalobacillus trypoxylicola</name>
    <dbReference type="NCBI Taxonomy" id="519424"/>
    <lineage>
        <taxon>Bacteria</taxon>
        <taxon>Bacillati</taxon>
        <taxon>Bacillota</taxon>
        <taxon>Bacilli</taxon>
        <taxon>Bacillales</taxon>
        <taxon>Bacillaceae</taxon>
        <taxon>Alkalihalobacillus</taxon>
    </lineage>
</organism>
<dbReference type="SUPFAM" id="SSF158499">
    <property type="entry name" value="DnaD domain-like"/>
    <property type="match status" value="1"/>
</dbReference>
<dbReference type="Pfam" id="PF07261">
    <property type="entry name" value="DnaB_2"/>
    <property type="match status" value="1"/>
</dbReference>
<keyword evidence="4" id="KW-1185">Reference proteome</keyword>
<evidence type="ECO:0000313" key="3">
    <source>
        <dbReference type="EMBL" id="KYG28147.1"/>
    </source>
</evidence>
<evidence type="ECO:0000256" key="1">
    <source>
        <dbReference type="ARBA" id="ARBA00093462"/>
    </source>
</evidence>
<dbReference type="OrthoDB" id="3199595at2"/>
<dbReference type="InterPro" id="IPR053162">
    <property type="entry name" value="DnaD"/>
</dbReference>
<dbReference type="NCBIfam" id="TIGR01446">
    <property type="entry name" value="DnaD_dom"/>
    <property type="match status" value="1"/>
</dbReference>
<dbReference type="PANTHER" id="PTHR37293:SF6">
    <property type="entry name" value="DNA REPLICATION PROTEIN DNAD"/>
    <property type="match status" value="1"/>
</dbReference>
<dbReference type="Gene3D" id="1.10.10.630">
    <property type="entry name" value="DnaD domain-like"/>
    <property type="match status" value="1"/>
</dbReference>